<keyword evidence="2" id="KW-1185">Reference proteome</keyword>
<evidence type="ECO:0000313" key="1">
    <source>
        <dbReference type="EMBL" id="KAJ1109467.1"/>
    </source>
</evidence>
<proteinExistence type="predicted"/>
<dbReference type="AlphaFoldDB" id="A0AAV7N0K0"/>
<organism evidence="1 2">
    <name type="scientific">Pleurodeles waltl</name>
    <name type="common">Iberian ribbed newt</name>
    <dbReference type="NCBI Taxonomy" id="8319"/>
    <lineage>
        <taxon>Eukaryota</taxon>
        <taxon>Metazoa</taxon>
        <taxon>Chordata</taxon>
        <taxon>Craniata</taxon>
        <taxon>Vertebrata</taxon>
        <taxon>Euteleostomi</taxon>
        <taxon>Amphibia</taxon>
        <taxon>Batrachia</taxon>
        <taxon>Caudata</taxon>
        <taxon>Salamandroidea</taxon>
        <taxon>Salamandridae</taxon>
        <taxon>Pleurodelinae</taxon>
        <taxon>Pleurodeles</taxon>
    </lineage>
</organism>
<accession>A0AAV7N0K0</accession>
<sequence length="77" mass="8745">MRATDVGIIVTTRSVPPGFVIVVRRYDDTQSRASLPQRVPLLPSCSCYARSRVPRCHNTSRCCHCWLPRCHDACPFK</sequence>
<evidence type="ECO:0008006" key="3">
    <source>
        <dbReference type="Google" id="ProtNLM"/>
    </source>
</evidence>
<comment type="caution">
    <text evidence="1">The sequence shown here is derived from an EMBL/GenBank/DDBJ whole genome shotgun (WGS) entry which is preliminary data.</text>
</comment>
<reference evidence="1" key="1">
    <citation type="journal article" date="2022" name="bioRxiv">
        <title>Sequencing and chromosome-scale assembly of the giantPleurodeles waltlgenome.</title>
        <authorList>
            <person name="Brown T."/>
            <person name="Elewa A."/>
            <person name="Iarovenko S."/>
            <person name="Subramanian E."/>
            <person name="Araus A.J."/>
            <person name="Petzold A."/>
            <person name="Susuki M."/>
            <person name="Suzuki K.-i.T."/>
            <person name="Hayashi T."/>
            <person name="Toyoda A."/>
            <person name="Oliveira C."/>
            <person name="Osipova E."/>
            <person name="Leigh N.D."/>
            <person name="Simon A."/>
            <person name="Yun M.H."/>
        </authorList>
    </citation>
    <scope>NUCLEOTIDE SEQUENCE</scope>
    <source>
        <strain evidence="1">20211129_DDA</strain>
        <tissue evidence="1">Liver</tissue>
    </source>
</reference>
<protein>
    <recommendedName>
        <fullName evidence="3">Secreted protein</fullName>
    </recommendedName>
</protein>
<dbReference type="Proteomes" id="UP001066276">
    <property type="component" value="Chromosome 9"/>
</dbReference>
<dbReference type="EMBL" id="JANPWB010000013">
    <property type="protein sequence ID" value="KAJ1109467.1"/>
    <property type="molecule type" value="Genomic_DNA"/>
</dbReference>
<name>A0AAV7N0K0_PLEWA</name>
<gene>
    <name evidence="1" type="ORF">NDU88_006827</name>
</gene>
<evidence type="ECO:0000313" key="2">
    <source>
        <dbReference type="Proteomes" id="UP001066276"/>
    </source>
</evidence>